<feature type="chain" id="PRO_5041424178" evidence="1">
    <location>
        <begin position="29"/>
        <end position="206"/>
    </location>
</feature>
<reference evidence="2" key="1">
    <citation type="journal article" date="2023" name="Front. Mar. Sci.">
        <title>A new Merluccius polli reference genome to investigate the effects of global change in West African waters.</title>
        <authorList>
            <person name="Mateo J.L."/>
            <person name="Blanco-Fernandez C."/>
            <person name="Garcia-Vazquez E."/>
            <person name="Machado-Schiaffino G."/>
        </authorList>
    </citation>
    <scope>NUCLEOTIDE SEQUENCE</scope>
    <source>
        <strain evidence="2">C29</strain>
        <tissue evidence="2">Fin</tissue>
    </source>
</reference>
<evidence type="ECO:0000313" key="3">
    <source>
        <dbReference type="Proteomes" id="UP001174136"/>
    </source>
</evidence>
<evidence type="ECO:0000313" key="2">
    <source>
        <dbReference type="EMBL" id="KAK0151072.1"/>
    </source>
</evidence>
<dbReference type="EMBL" id="JAOPHQ010001421">
    <property type="protein sequence ID" value="KAK0151072.1"/>
    <property type="molecule type" value="Genomic_DNA"/>
</dbReference>
<dbReference type="Proteomes" id="UP001174136">
    <property type="component" value="Unassembled WGS sequence"/>
</dbReference>
<keyword evidence="1" id="KW-0732">Signal</keyword>
<dbReference type="AlphaFoldDB" id="A0AA47P9A3"/>
<protein>
    <submittedName>
        <fullName evidence="2">Uncharacterized protein</fullName>
    </submittedName>
</protein>
<proteinExistence type="predicted"/>
<feature type="signal peptide" evidence="1">
    <location>
        <begin position="1"/>
        <end position="28"/>
    </location>
</feature>
<gene>
    <name evidence="2" type="ORF">N1851_007763</name>
</gene>
<sequence length="206" mass="22097">MGTNTTPVHGSSLLLSGLSVSNILPALSSVASNCEVDDGVKLLTTSDGATPSTSATTGLLTLPTTSLALPPSPTSTAEPIDVELVSNIVEDKTVGDCILEEGLFYVAGWVVRMLQDFTSEGEFTRNIDTFWPHSNITNNLEMALGRLGAFNSLLSTHPEHASLLESISIKKIVMCRLGAEIRQRNRALSYKENKLTADRKLSTFTT</sequence>
<evidence type="ECO:0000256" key="1">
    <source>
        <dbReference type="SAM" id="SignalP"/>
    </source>
</evidence>
<name>A0AA47P9A3_MERPO</name>
<keyword evidence="3" id="KW-1185">Reference proteome</keyword>
<accession>A0AA47P9A3</accession>
<comment type="caution">
    <text evidence="2">The sequence shown here is derived from an EMBL/GenBank/DDBJ whole genome shotgun (WGS) entry which is preliminary data.</text>
</comment>
<organism evidence="2 3">
    <name type="scientific">Merluccius polli</name>
    <name type="common">Benguela hake</name>
    <name type="synonym">Merluccius cadenati</name>
    <dbReference type="NCBI Taxonomy" id="89951"/>
    <lineage>
        <taxon>Eukaryota</taxon>
        <taxon>Metazoa</taxon>
        <taxon>Chordata</taxon>
        <taxon>Craniata</taxon>
        <taxon>Vertebrata</taxon>
        <taxon>Euteleostomi</taxon>
        <taxon>Actinopterygii</taxon>
        <taxon>Neopterygii</taxon>
        <taxon>Teleostei</taxon>
        <taxon>Neoteleostei</taxon>
        <taxon>Acanthomorphata</taxon>
        <taxon>Zeiogadaria</taxon>
        <taxon>Gadariae</taxon>
        <taxon>Gadiformes</taxon>
        <taxon>Gadoidei</taxon>
        <taxon>Merlucciidae</taxon>
        <taxon>Merluccius</taxon>
    </lineage>
</organism>